<evidence type="ECO:0000256" key="2">
    <source>
        <dbReference type="ARBA" id="ARBA00022448"/>
    </source>
</evidence>
<dbReference type="PIRSF" id="PIRSF019574">
    <property type="entry name" value="Periplasmic_polyamine_BP"/>
    <property type="match status" value="1"/>
</dbReference>
<dbReference type="PRINTS" id="PR00909">
    <property type="entry name" value="SPERMDNBNDNG"/>
</dbReference>
<dbReference type="SUPFAM" id="SSF53850">
    <property type="entry name" value="Periplasmic binding protein-like II"/>
    <property type="match status" value="1"/>
</dbReference>
<comment type="caution">
    <text evidence="5">The sequence shown here is derived from an EMBL/GenBank/DDBJ whole genome shotgun (WGS) entry which is preliminary data.</text>
</comment>
<dbReference type="Pfam" id="PF13416">
    <property type="entry name" value="SBP_bac_8"/>
    <property type="match status" value="1"/>
</dbReference>
<evidence type="ECO:0000256" key="4">
    <source>
        <dbReference type="ARBA" id="ARBA00022764"/>
    </source>
</evidence>
<accession>A0ABV0KQT2</accession>
<proteinExistence type="predicted"/>
<dbReference type="PANTHER" id="PTHR30222:SF17">
    <property type="entry name" value="SPERMIDINE_PUTRESCINE-BINDING PERIPLASMIC PROTEIN"/>
    <property type="match status" value="1"/>
</dbReference>
<reference evidence="5 6" key="1">
    <citation type="submission" date="2022-04" db="EMBL/GenBank/DDBJ databases">
        <title>Positive selection, recombination, and allopatry shape intraspecific diversity of widespread and dominant cyanobacteria.</title>
        <authorList>
            <person name="Wei J."/>
            <person name="Shu W."/>
            <person name="Hu C."/>
        </authorList>
    </citation>
    <scope>NUCLEOTIDE SEQUENCE [LARGE SCALE GENOMIC DNA]</scope>
    <source>
        <strain evidence="5 6">AS-A4</strain>
    </source>
</reference>
<dbReference type="InterPro" id="IPR006059">
    <property type="entry name" value="SBP"/>
</dbReference>
<keyword evidence="2" id="KW-0813">Transport</keyword>
<gene>
    <name evidence="5" type="ORF">NDI38_24655</name>
</gene>
<dbReference type="InterPro" id="IPR006311">
    <property type="entry name" value="TAT_signal"/>
</dbReference>
<dbReference type="Proteomes" id="UP001476950">
    <property type="component" value="Unassembled WGS sequence"/>
</dbReference>
<name>A0ABV0KQT2_9CYAN</name>
<keyword evidence="4" id="KW-0574">Periplasm</keyword>
<keyword evidence="6" id="KW-1185">Reference proteome</keyword>
<evidence type="ECO:0000256" key="1">
    <source>
        <dbReference type="ARBA" id="ARBA00004418"/>
    </source>
</evidence>
<dbReference type="InterPro" id="IPR001188">
    <property type="entry name" value="Sperm_putr-bd"/>
</dbReference>
<dbReference type="CDD" id="cd13590">
    <property type="entry name" value="PBP2_PotD_PotF_like"/>
    <property type="match status" value="1"/>
</dbReference>
<dbReference type="EMBL" id="JAMPLM010000038">
    <property type="protein sequence ID" value="MEP1061596.1"/>
    <property type="molecule type" value="Genomic_DNA"/>
</dbReference>
<keyword evidence="3" id="KW-0732">Signal</keyword>
<dbReference type="RefSeq" id="WP_431192629.1">
    <property type="nucleotide sequence ID" value="NZ_JAMPLM010000038.1"/>
</dbReference>
<evidence type="ECO:0000313" key="6">
    <source>
        <dbReference type="Proteomes" id="UP001476950"/>
    </source>
</evidence>
<sequence length="382" mass="42239">MPPSFYSTPASSSSRPGRMHRSRRAFLQAATGALSGLTLSSCGWTLAEVRPLQPNAKTANELRIYTWSSYIDNALLEGFRAQTGIRVIADTFDSNETMLAAFQAGKGAAYSVIYPSDYAVAKMIQLKLLQQLDLSRIQGLDNILPKFQSSAHDPGNRYHVPISWGTTGLIYNSVKLKPAPTDWSYLWAEQQTLSRRMTLINDTREVMGATLRLLGYSYNSTNPQEIQQAYEKLALLKPAIASFTTDAWRDQLIAGDLLLAMGYSADAMSVTLANPDLKYVIPSSGTSLWSDTMVIPKNAPNPDVAYAWINYVLQPSVAAQMTERLNFASPNQSAFDQLPAPLRNNEILFPPESLLTKCEGVAPVKASIEELYEKYWTQLTSS</sequence>
<dbReference type="PANTHER" id="PTHR30222">
    <property type="entry name" value="SPERMIDINE/PUTRESCINE-BINDING PERIPLASMIC PROTEIN"/>
    <property type="match status" value="1"/>
</dbReference>
<protein>
    <submittedName>
        <fullName evidence="5">Spermidine/putrescine ABC transporter substrate-binding protein</fullName>
    </submittedName>
</protein>
<evidence type="ECO:0000256" key="3">
    <source>
        <dbReference type="ARBA" id="ARBA00022729"/>
    </source>
</evidence>
<dbReference type="Gene3D" id="3.40.190.10">
    <property type="entry name" value="Periplasmic binding protein-like II"/>
    <property type="match status" value="2"/>
</dbReference>
<dbReference type="PROSITE" id="PS51318">
    <property type="entry name" value="TAT"/>
    <property type="match status" value="1"/>
</dbReference>
<evidence type="ECO:0000313" key="5">
    <source>
        <dbReference type="EMBL" id="MEP1061596.1"/>
    </source>
</evidence>
<comment type="subcellular location">
    <subcellularLocation>
        <location evidence="1">Periplasm</location>
    </subcellularLocation>
</comment>
<organism evidence="5 6">
    <name type="scientific">Stenomitos frigidus AS-A4</name>
    <dbReference type="NCBI Taxonomy" id="2933935"/>
    <lineage>
        <taxon>Bacteria</taxon>
        <taxon>Bacillati</taxon>
        <taxon>Cyanobacteriota</taxon>
        <taxon>Cyanophyceae</taxon>
        <taxon>Leptolyngbyales</taxon>
        <taxon>Leptolyngbyaceae</taxon>
        <taxon>Stenomitos</taxon>
    </lineage>
</organism>